<evidence type="ECO:0000256" key="3">
    <source>
        <dbReference type="PROSITE-ProRule" id="PRU00023"/>
    </source>
</evidence>
<dbReference type="KEGG" id="ppa:PAS_chr4_0634"/>
<dbReference type="InterPro" id="IPR002110">
    <property type="entry name" value="Ankyrin_rpt"/>
</dbReference>
<dbReference type="OrthoDB" id="6718656at2759"/>
<feature type="repeat" description="ANK" evidence="3">
    <location>
        <begin position="285"/>
        <end position="311"/>
    </location>
</feature>
<dbReference type="STRING" id="644223.C4R8G9"/>
<dbReference type="EMBL" id="FN392322">
    <property type="protein sequence ID" value="CAY71894.1"/>
    <property type="molecule type" value="Genomic_DNA"/>
</dbReference>
<reference evidence="5 6" key="1">
    <citation type="journal article" date="2009" name="Nat. Biotechnol.">
        <title>Genome sequence of the recombinant protein production host Pichia pastoris.</title>
        <authorList>
            <person name="De Schutter K."/>
            <person name="Lin Y.C."/>
            <person name="Tiels P."/>
            <person name="Van Hecke A."/>
            <person name="Glinka S."/>
            <person name="Weber-Lehmann J."/>
            <person name="Rouze P."/>
            <person name="Van de Peer Y."/>
            <person name="Callewaert N."/>
        </authorList>
    </citation>
    <scope>NUCLEOTIDE SEQUENCE [LARGE SCALE GENOMIC DNA]</scope>
    <source>
        <strain evidence="6">GS115 / ATCC 20864</strain>
    </source>
</reference>
<feature type="repeat" description="ANK" evidence="3">
    <location>
        <begin position="416"/>
        <end position="448"/>
    </location>
</feature>
<name>C4R8G9_KOMPG</name>
<evidence type="ECO:0000256" key="2">
    <source>
        <dbReference type="ARBA" id="ARBA00023043"/>
    </source>
</evidence>
<dbReference type="InParanoid" id="C4R8G9"/>
<dbReference type="GO" id="GO:0045944">
    <property type="term" value="P:positive regulation of transcription by RNA polymerase II"/>
    <property type="evidence" value="ECO:0007669"/>
    <property type="project" value="UniProtKB-ARBA"/>
</dbReference>
<keyword evidence="5" id="KW-0238">DNA-binding</keyword>
<protein>
    <submittedName>
        <fullName evidence="5">Transcription cofactor, forms complexes with DNA-binding proteins Swi4p and Mbp1p</fullName>
    </submittedName>
</protein>
<dbReference type="GO" id="GO:0030907">
    <property type="term" value="C:MBF transcription complex"/>
    <property type="evidence" value="ECO:0007669"/>
    <property type="project" value="TreeGrafter"/>
</dbReference>
<dbReference type="HOGENOM" id="CLU_009666_1_1_1"/>
<dbReference type="GO" id="GO:0033309">
    <property type="term" value="C:SBF transcription complex"/>
    <property type="evidence" value="ECO:0007669"/>
    <property type="project" value="TreeGrafter"/>
</dbReference>
<dbReference type="eggNOG" id="ENOG502QPWC">
    <property type="taxonomic scope" value="Eukaryota"/>
</dbReference>
<dbReference type="OMA" id="WIPYDKA"/>
<proteinExistence type="predicted"/>
<dbReference type="RefSeq" id="XP_002494073.1">
    <property type="nucleotide sequence ID" value="XM_002494028.1"/>
</dbReference>
<organism evidence="5 6">
    <name type="scientific">Komagataella phaffii (strain GS115 / ATCC 20864)</name>
    <name type="common">Yeast</name>
    <name type="synonym">Pichia pastoris</name>
    <dbReference type="NCBI Taxonomy" id="644223"/>
    <lineage>
        <taxon>Eukaryota</taxon>
        <taxon>Fungi</taxon>
        <taxon>Dikarya</taxon>
        <taxon>Ascomycota</taxon>
        <taxon>Saccharomycotina</taxon>
        <taxon>Pichiomycetes</taxon>
        <taxon>Pichiales</taxon>
        <taxon>Pichiaceae</taxon>
        <taxon>Komagataella</taxon>
    </lineage>
</organism>
<keyword evidence="1" id="KW-0677">Repeat</keyword>
<dbReference type="SUPFAM" id="SSF48403">
    <property type="entry name" value="Ankyrin repeat"/>
    <property type="match status" value="1"/>
</dbReference>
<dbReference type="PANTHER" id="PTHR43828">
    <property type="entry name" value="ASPARAGINASE"/>
    <property type="match status" value="1"/>
</dbReference>
<dbReference type="Proteomes" id="UP000000314">
    <property type="component" value="Chromosome 4"/>
</dbReference>
<keyword evidence="4" id="KW-0175">Coiled coil</keyword>
<dbReference type="AlphaFoldDB" id="C4R8G9"/>
<accession>C4R8G9</accession>
<evidence type="ECO:0000256" key="1">
    <source>
        <dbReference type="ARBA" id="ARBA00022737"/>
    </source>
</evidence>
<dbReference type="GeneID" id="8201343"/>
<dbReference type="GO" id="GO:0003713">
    <property type="term" value="F:transcription coactivator activity"/>
    <property type="evidence" value="ECO:0007669"/>
    <property type="project" value="TreeGrafter"/>
</dbReference>
<dbReference type="InterPro" id="IPR051642">
    <property type="entry name" value="SWI6-like"/>
</dbReference>
<gene>
    <name evidence="5" type="ordered locus">PAS_chr4_0634</name>
</gene>
<dbReference type="PANTHER" id="PTHR43828:SF3">
    <property type="entry name" value="CHROMO DOMAIN-CONTAINING PROTEIN"/>
    <property type="match status" value="1"/>
</dbReference>
<dbReference type="InterPro" id="IPR036770">
    <property type="entry name" value="Ankyrin_rpt-contain_sf"/>
</dbReference>
<sequence length="732" mass="80921">MTTNDQSTQPLQITSITRIPDNSGKFFEVTLDPSLRLYVSEPLSLKVSSFSKLVKLHGSTGKNLGEQIRAVIETGPFETVDTENELLRGKWIGKDRCLELSKSFRVDDIIDPLLNKIETELSKDIPQVATASNQSDQPSFYTAVFNGGTDNTSSNINNNNTNSPVMTRAFSTLTENDNVHDVSMDLADQSLTTPVKRAKTNIDPSSLPEGAQFTFDINAPNPDAPYALKPISETNNPRGYDLQKSKSVIMSIFLSKDTEVSLIDIVGNDPHYLDELCIDVPFDDLGQTALHWAATLGRTYLIRELVKHKANRLRGNVEGETALVHSILVTNSFDAGNFSEILDLLYPAITIFDYQGRTILHHIALTSGIKGRSSASKYYLSTLLEWIVRKGALLPGQQNLPLGKFMSQVLNVQDKNGDTCLNIAARIGNKTVVQQLLDLGANPNVPNKAGLRPLDFGININGISLAKESSLPPASFSSAPSFSAPKQNSSKIVNDLQTMLSALSTSFNQELNSKTKNIESLQETLRSSTQRLSKARSQLYHLQDTEATFLELKSKLANIEKSINDEENSFKINAQELPNLTSFVGDFDADEPFTVLPVYNAIEAKIASLPEDKREEVLANLKDNIDKEEIYQVLVAKNFNLQELPPSVVLNARIEAYQENEAKLVEILENLKSKSSILQSKFKRVVALCTSVDEKKVDELLDSLVQAVESEPEDMDINKVTGFLKKVDNSSY</sequence>
<evidence type="ECO:0000313" key="6">
    <source>
        <dbReference type="Proteomes" id="UP000000314"/>
    </source>
</evidence>
<keyword evidence="6" id="KW-1185">Reference proteome</keyword>
<keyword evidence="2 3" id="KW-0040">ANK repeat</keyword>
<dbReference type="SMART" id="SM00248">
    <property type="entry name" value="ANK"/>
    <property type="match status" value="2"/>
</dbReference>
<dbReference type="FunCoup" id="C4R8G9">
    <property type="interactions" value="550"/>
</dbReference>
<evidence type="ECO:0000313" key="5">
    <source>
        <dbReference type="EMBL" id="CAY71894.1"/>
    </source>
</evidence>
<dbReference type="PROSITE" id="PS50297">
    <property type="entry name" value="ANK_REP_REGION"/>
    <property type="match status" value="2"/>
</dbReference>
<feature type="coiled-coil region" evidence="4">
    <location>
        <begin position="511"/>
        <end position="569"/>
    </location>
</feature>
<dbReference type="SMR" id="C4R8G9"/>
<dbReference type="Pfam" id="PF00023">
    <property type="entry name" value="Ank"/>
    <property type="match status" value="2"/>
</dbReference>
<dbReference type="Gene3D" id="1.25.40.20">
    <property type="entry name" value="Ankyrin repeat-containing domain"/>
    <property type="match status" value="1"/>
</dbReference>
<evidence type="ECO:0000256" key="4">
    <source>
        <dbReference type="SAM" id="Coils"/>
    </source>
</evidence>
<dbReference type="GO" id="GO:0003677">
    <property type="term" value="F:DNA binding"/>
    <property type="evidence" value="ECO:0007669"/>
    <property type="project" value="UniProtKB-KW"/>
</dbReference>
<dbReference type="PROSITE" id="PS50088">
    <property type="entry name" value="ANK_REPEAT"/>
    <property type="match status" value="2"/>
</dbReference>